<keyword evidence="5" id="KW-1185">Reference proteome</keyword>
<feature type="signal peptide" evidence="2">
    <location>
        <begin position="1"/>
        <end position="18"/>
    </location>
</feature>
<dbReference type="OrthoDB" id="862563at2"/>
<evidence type="ECO:0000313" key="5">
    <source>
        <dbReference type="Proteomes" id="UP000285517"/>
    </source>
</evidence>
<keyword evidence="1 2" id="KW-0732">Signal</keyword>
<organism evidence="4 5">
    <name type="scientific">Aequorivita ciconiae</name>
    <dbReference type="NCBI Taxonomy" id="2494375"/>
    <lineage>
        <taxon>Bacteria</taxon>
        <taxon>Pseudomonadati</taxon>
        <taxon>Bacteroidota</taxon>
        <taxon>Flavobacteriia</taxon>
        <taxon>Flavobacteriales</taxon>
        <taxon>Flavobacteriaceae</taxon>
        <taxon>Aequorivita</taxon>
    </lineage>
</organism>
<evidence type="ECO:0000313" key="4">
    <source>
        <dbReference type="EMBL" id="QAA81821.1"/>
    </source>
</evidence>
<evidence type="ECO:0000259" key="3">
    <source>
        <dbReference type="Pfam" id="PF18962"/>
    </source>
</evidence>
<dbReference type="InterPro" id="IPR026444">
    <property type="entry name" value="Secre_tail"/>
</dbReference>
<dbReference type="RefSeq" id="WP_128250202.1">
    <property type="nucleotide sequence ID" value="NZ_CP034951.1"/>
</dbReference>
<proteinExistence type="predicted"/>
<dbReference type="NCBIfam" id="TIGR04183">
    <property type="entry name" value="Por_Secre_tail"/>
    <property type="match status" value="1"/>
</dbReference>
<dbReference type="EMBL" id="CP034951">
    <property type="protein sequence ID" value="QAA81821.1"/>
    <property type="molecule type" value="Genomic_DNA"/>
</dbReference>
<evidence type="ECO:0000256" key="2">
    <source>
        <dbReference type="SAM" id="SignalP"/>
    </source>
</evidence>
<dbReference type="Pfam" id="PF18962">
    <property type="entry name" value="Por_Secre_tail"/>
    <property type="match status" value="1"/>
</dbReference>
<dbReference type="KEGG" id="aev:EI546_08855"/>
<feature type="chain" id="PRO_5019231074" evidence="2">
    <location>
        <begin position="19"/>
        <end position="323"/>
    </location>
</feature>
<name>A0A410G3J9_9FLAO</name>
<gene>
    <name evidence="4" type="ORF">EI546_08855</name>
</gene>
<sequence length="323" mass="34886">MKKITILAALLISAVSFAQIAGTSFEEPQAFSGKYTDTGDPNVAHPLINNSGQPLVNFVSTGGELGFSAFYVPYDTPDVGLTDGDFVGVTDFTPSPTVLFTDGENGYQMNDIDGNMIVEFDQVDLTGVSNPTVSLDYLLSINSTPTNGNYEGDGTVNNADNDRLRIYIKDITNNTEIDLFNSTGQDLDDFVPMSGGEYQLQWQQATATLIPNTMVKLVIEGRTNASAENFWFDNIVFDGAAGVNDQTSGQFSVYPNPASSGYVYINSKVMGSKKVSIYDVLGKQVINTTMNGDRLDISALNSGIYILKIEQGKASTTKKLVIE</sequence>
<feature type="domain" description="Secretion system C-terminal sorting" evidence="3">
    <location>
        <begin position="253"/>
        <end position="322"/>
    </location>
</feature>
<protein>
    <submittedName>
        <fullName evidence="4">T9SS type A sorting domain-containing protein</fullName>
    </submittedName>
</protein>
<accession>A0A410G3J9</accession>
<evidence type="ECO:0000256" key="1">
    <source>
        <dbReference type="ARBA" id="ARBA00022729"/>
    </source>
</evidence>
<dbReference type="Proteomes" id="UP000285517">
    <property type="component" value="Chromosome"/>
</dbReference>
<reference evidence="4 5" key="1">
    <citation type="submission" date="2019-01" db="EMBL/GenBank/DDBJ databases">
        <title>Complete genome sequencing of Aequorivita sp. H23M31.</title>
        <authorList>
            <person name="Bae J.-W."/>
        </authorList>
    </citation>
    <scope>NUCLEOTIDE SEQUENCE [LARGE SCALE GENOMIC DNA]</scope>
    <source>
        <strain evidence="4 5">H23M31</strain>
    </source>
</reference>
<dbReference type="AlphaFoldDB" id="A0A410G3J9"/>